<accession>A0A0F9HY57</accession>
<reference evidence="1" key="1">
    <citation type="journal article" date="2015" name="Nature">
        <title>Complex archaea that bridge the gap between prokaryotes and eukaryotes.</title>
        <authorList>
            <person name="Spang A."/>
            <person name="Saw J.H."/>
            <person name="Jorgensen S.L."/>
            <person name="Zaremba-Niedzwiedzka K."/>
            <person name="Martijn J."/>
            <person name="Lind A.E."/>
            <person name="van Eijk R."/>
            <person name="Schleper C."/>
            <person name="Guy L."/>
            <person name="Ettema T.J."/>
        </authorList>
    </citation>
    <scope>NUCLEOTIDE SEQUENCE</scope>
</reference>
<protein>
    <submittedName>
        <fullName evidence="1">Uncharacterized protein</fullName>
    </submittedName>
</protein>
<evidence type="ECO:0000313" key="1">
    <source>
        <dbReference type="EMBL" id="KKM20047.1"/>
    </source>
</evidence>
<name>A0A0F9HY57_9ZZZZ</name>
<proteinExistence type="predicted"/>
<organism evidence="1">
    <name type="scientific">marine sediment metagenome</name>
    <dbReference type="NCBI Taxonomy" id="412755"/>
    <lineage>
        <taxon>unclassified sequences</taxon>
        <taxon>metagenomes</taxon>
        <taxon>ecological metagenomes</taxon>
    </lineage>
</organism>
<feature type="non-terminal residue" evidence="1">
    <location>
        <position position="1"/>
    </location>
</feature>
<sequence>LAERVTNVVAVDPFHSHYLVSDFEKKRGVNLPLTTSNQK</sequence>
<comment type="caution">
    <text evidence="1">The sequence shown here is derived from an EMBL/GenBank/DDBJ whole genome shotgun (WGS) entry which is preliminary data.</text>
</comment>
<dbReference type="AlphaFoldDB" id="A0A0F9HY57"/>
<gene>
    <name evidence="1" type="ORF">LCGC14_1649450</name>
</gene>
<dbReference type="EMBL" id="LAZR01013851">
    <property type="protein sequence ID" value="KKM20047.1"/>
    <property type="molecule type" value="Genomic_DNA"/>
</dbReference>